<evidence type="ECO:0000256" key="2">
    <source>
        <dbReference type="ARBA" id="ARBA00023004"/>
    </source>
</evidence>
<reference evidence="4" key="2">
    <citation type="submission" date="2021-04" db="EMBL/GenBank/DDBJ databases">
        <authorList>
            <person name="Gilroy R."/>
        </authorList>
    </citation>
    <scope>NUCLEOTIDE SEQUENCE</scope>
    <source>
        <strain evidence="4">5933</strain>
    </source>
</reference>
<keyword evidence="2" id="KW-0408">Iron</keyword>
<evidence type="ECO:0000256" key="3">
    <source>
        <dbReference type="ARBA" id="ARBA00023014"/>
    </source>
</evidence>
<comment type="caution">
    <text evidence="4">The sequence shown here is derived from an EMBL/GenBank/DDBJ whole genome shotgun (WGS) entry which is preliminary data.</text>
</comment>
<dbReference type="Gene3D" id="3.40.30.10">
    <property type="entry name" value="Glutaredoxin"/>
    <property type="match status" value="1"/>
</dbReference>
<name>A0A9D2TK05_9FIRM</name>
<accession>A0A9D2TK05</accession>
<evidence type="ECO:0000256" key="1">
    <source>
        <dbReference type="ARBA" id="ARBA00022723"/>
    </source>
</evidence>
<dbReference type="GO" id="GO:0051536">
    <property type="term" value="F:iron-sulfur cluster binding"/>
    <property type="evidence" value="ECO:0007669"/>
    <property type="project" value="UniProtKB-KW"/>
</dbReference>
<dbReference type="PANTHER" id="PTHR43342">
    <property type="entry name" value="NADH-QUINONE OXIDOREDUCTASE, E SUBUNIT"/>
    <property type="match status" value="1"/>
</dbReference>
<dbReference type="AlphaFoldDB" id="A0A9D2TK05"/>
<dbReference type="CDD" id="cd02980">
    <property type="entry name" value="TRX_Fd_family"/>
    <property type="match status" value="1"/>
</dbReference>
<reference evidence="4" key="1">
    <citation type="journal article" date="2021" name="PeerJ">
        <title>Extensive microbial diversity within the chicken gut microbiome revealed by metagenomics and culture.</title>
        <authorList>
            <person name="Gilroy R."/>
            <person name="Ravi A."/>
            <person name="Getino M."/>
            <person name="Pursley I."/>
            <person name="Horton D.L."/>
            <person name="Alikhan N.F."/>
            <person name="Baker D."/>
            <person name="Gharbi K."/>
            <person name="Hall N."/>
            <person name="Watson M."/>
            <person name="Adriaenssens E.M."/>
            <person name="Foster-Nyarko E."/>
            <person name="Jarju S."/>
            <person name="Secka A."/>
            <person name="Antonio M."/>
            <person name="Oren A."/>
            <person name="Chaudhuri R.R."/>
            <person name="La Ragione R."/>
            <person name="Hildebrand F."/>
            <person name="Pallen M.J."/>
        </authorList>
    </citation>
    <scope>NUCLEOTIDE SEQUENCE</scope>
    <source>
        <strain evidence="4">5933</strain>
    </source>
</reference>
<dbReference type="InterPro" id="IPR041921">
    <property type="entry name" value="NuoE_N"/>
</dbReference>
<gene>
    <name evidence="4" type="ORF">H9698_02280</name>
</gene>
<dbReference type="PANTHER" id="PTHR43342:SF1">
    <property type="entry name" value="BIFURCATING [FEFE] HYDROGENASE GAMMA SUBUNIT"/>
    <property type="match status" value="1"/>
</dbReference>
<dbReference type="Pfam" id="PF01257">
    <property type="entry name" value="2Fe-2S_thioredx"/>
    <property type="match status" value="1"/>
</dbReference>
<protein>
    <submittedName>
        <fullName evidence="4">NAD(P)H-dependent oxidoreductase subunit E</fullName>
    </submittedName>
</protein>
<evidence type="ECO:0000313" key="4">
    <source>
        <dbReference type="EMBL" id="HJC71608.1"/>
    </source>
</evidence>
<keyword evidence="1" id="KW-0479">Metal-binding</keyword>
<keyword evidence="3" id="KW-0411">Iron-sulfur</keyword>
<dbReference type="SUPFAM" id="SSF52833">
    <property type="entry name" value="Thioredoxin-like"/>
    <property type="match status" value="1"/>
</dbReference>
<dbReference type="Proteomes" id="UP000823918">
    <property type="component" value="Unassembled WGS sequence"/>
</dbReference>
<proteinExistence type="predicted"/>
<sequence>MDSHAAISEILDYYANRSDKSDQTVIISLLRELQQANGCIPVSLQERAANAAGVPVSIIRTLMKFHSDLKSSDYRHEITVCTGVRCGSQHASSLLALLRQELKPNKDGISEDGSIRLCVQSCFKKCRSAPNVMVDEVLHPAATREDVLAILNQLRTREKE</sequence>
<dbReference type="Gene3D" id="1.10.10.1590">
    <property type="entry name" value="NADH-quinone oxidoreductase subunit E"/>
    <property type="match status" value="1"/>
</dbReference>
<evidence type="ECO:0000313" key="5">
    <source>
        <dbReference type="Proteomes" id="UP000823918"/>
    </source>
</evidence>
<dbReference type="InterPro" id="IPR036249">
    <property type="entry name" value="Thioredoxin-like_sf"/>
</dbReference>
<organism evidence="4 5">
    <name type="scientific">Candidatus Ruthenibacterium merdavium</name>
    <dbReference type="NCBI Taxonomy" id="2838752"/>
    <lineage>
        <taxon>Bacteria</taxon>
        <taxon>Bacillati</taxon>
        <taxon>Bacillota</taxon>
        <taxon>Clostridia</taxon>
        <taxon>Eubacteriales</taxon>
        <taxon>Oscillospiraceae</taxon>
        <taxon>Ruthenibacterium</taxon>
    </lineage>
</organism>
<dbReference type="InterPro" id="IPR028431">
    <property type="entry name" value="NADP_DH_HndA-like"/>
</dbReference>
<dbReference type="EMBL" id="DWWA01000014">
    <property type="protein sequence ID" value="HJC71608.1"/>
    <property type="molecule type" value="Genomic_DNA"/>
</dbReference>
<dbReference type="GO" id="GO:0046872">
    <property type="term" value="F:metal ion binding"/>
    <property type="evidence" value="ECO:0007669"/>
    <property type="project" value="UniProtKB-KW"/>
</dbReference>